<keyword evidence="4 12" id="KW-1003">Cell membrane</keyword>
<sequence length="305" mass="34046">MPDSTPANPTRNALPKGSLSLRERCAIYIELTRFNRPIGSYLLLWPTLWALWIASDGIPDLKLLAIFILGVFLTRSAGCVINDFADRKIDAHVKRTSQRPLATGRISSKEALTLFAVLMMLAFTLVLFTNNMTIIMSLGGLFLASLYPFMKRHTHLPQVVLGAAFGWAIPMAFTAVNESIPTIAWLIYIAKILWTVAYDTMYAMVDRDDDIKIGVKSTAILFGDLDKVIIGILQFITLLILFLVGIQLHMSSPYFIGLAVAAALFCYQQVLIKDRDRDRCFKAFLNNHYAGLAVFAGIFAHYMAI</sequence>
<dbReference type="CDD" id="cd13959">
    <property type="entry name" value="PT_UbiA_COQ2"/>
    <property type="match status" value="1"/>
</dbReference>
<keyword evidence="11 12" id="KW-0472">Membrane</keyword>
<evidence type="ECO:0000313" key="14">
    <source>
        <dbReference type="EMBL" id="SFG97251.1"/>
    </source>
</evidence>
<feature type="transmembrane region" description="Helical" evidence="12">
    <location>
        <begin position="182"/>
        <end position="205"/>
    </location>
</feature>
<dbReference type="Gene3D" id="1.20.120.1780">
    <property type="entry name" value="UbiA prenyltransferase"/>
    <property type="match status" value="1"/>
</dbReference>
<keyword evidence="6 12" id="KW-0808">Transferase</keyword>
<feature type="transmembrane region" description="Helical" evidence="12">
    <location>
        <begin position="159"/>
        <end position="176"/>
    </location>
</feature>
<comment type="cofactor">
    <cofactor evidence="1 12">
        <name>Mg(2+)</name>
        <dbReference type="ChEBI" id="CHEBI:18420"/>
    </cofactor>
</comment>
<dbReference type="EMBL" id="FOOU01000023">
    <property type="protein sequence ID" value="SFG97251.1"/>
    <property type="molecule type" value="Genomic_DNA"/>
</dbReference>
<feature type="transmembrane region" description="Helical" evidence="12">
    <location>
        <begin position="225"/>
        <end position="248"/>
    </location>
</feature>
<feature type="transmembrane region" description="Helical" evidence="12">
    <location>
        <begin position="61"/>
        <end position="85"/>
    </location>
</feature>
<dbReference type="InterPro" id="IPR030470">
    <property type="entry name" value="UbiA_prenylTrfase_CS"/>
</dbReference>
<dbReference type="UniPathway" id="UPA00232"/>
<evidence type="ECO:0000256" key="4">
    <source>
        <dbReference type="ARBA" id="ARBA00022475"/>
    </source>
</evidence>
<accession>A0A1I2WCJ6</accession>
<keyword evidence="9 12" id="KW-0460">Magnesium</keyword>
<comment type="catalytic activity">
    <reaction evidence="12">
        <text>all-trans-octaprenyl diphosphate + 4-hydroxybenzoate = 4-hydroxy-3-(all-trans-octaprenyl)benzoate + diphosphate</text>
        <dbReference type="Rhea" id="RHEA:27782"/>
        <dbReference type="ChEBI" id="CHEBI:1617"/>
        <dbReference type="ChEBI" id="CHEBI:17879"/>
        <dbReference type="ChEBI" id="CHEBI:33019"/>
        <dbReference type="ChEBI" id="CHEBI:57711"/>
        <dbReference type="EC" id="2.5.1.39"/>
    </reaction>
</comment>
<dbReference type="FunFam" id="1.10.357.140:FF:000002">
    <property type="entry name" value="4-hydroxybenzoate octaprenyltransferase"/>
    <property type="match status" value="1"/>
</dbReference>
<gene>
    <name evidence="12" type="primary">ubiA</name>
    <name evidence="14" type="ORF">SAMN05216175_12312</name>
</gene>
<dbReference type="RefSeq" id="WP_198064236.1">
    <property type="nucleotide sequence ID" value="NZ_FOOU01000023.1"/>
</dbReference>
<evidence type="ECO:0000256" key="12">
    <source>
        <dbReference type="HAMAP-Rule" id="MF_01635"/>
    </source>
</evidence>
<comment type="subcellular location">
    <subcellularLocation>
        <location evidence="12">Cell inner membrane</location>
        <topology evidence="12">Multi-pass membrane protein</topology>
    </subcellularLocation>
    <subcellularLocation>
        <location evidence="2">Membrane</location>
        <topology evidence="2">Multi-pass membrane protein</topology>
    </subcellularLocation>
</comment>
<comment type="similarity">
    <text evidence="3 12">Belongs to the UbiA prenyltransferase family.</text>
</comment>
<evidence type="ECO:0000256" key="7">
    <source>
        <dbReference type="ARBA" id="ARBA00022688"/>
    </source>
</evidence>
<dbReference type="GO" id="GO:0008412">
    <property type="term" value="F:4-hydroxybenzoate polyprenyltransferase activity"/>
    <property type="evidence" value="ECO:0007669"/>
    <property type="project" value="UniProtKB-UniRule"/>
</dbReference>
<evidence type="ECO:0000256" key="9">
    <source>
        <dbReference type="ARBA" id="ARBA00022842"/>
    </source>
</evidence>
<dbReference type="Gene3D" id="1.10.357.140">
    <property type="entry name" value="UbiA prenyltransferase"/>
    <property type="match status" value="1"/>
</dbReference>
<evidence type="ECO:0000256" key="5">
    <source>
        <dbReference type="ARBA" id="ARBA00022519"/>
    </source>
</evidence>
<keyword evidence="8 12" id="KW-0812">Transmembrane</keyword>
<name>A0A1I2WCJ6_9GAMM</name>
<dbReference type="GO" id="GO:0006744">
    <property type="term" value="P:ubiquinone biosynthetic process"/>
    <property type="evidence" value="ECO:0007669"/>
    <property type="project" value="UniProtKB-UniRule"/>
</dbReference>
<dbReference type="InterPro" id="IPR000537">
    <property type="entry name" value="UbiA_prenyltransferase"/>
</dbReference>
<dbReference type="NCBIfam" id="TIGR01474">
    <property type="entry name" value="ubiA_proteo"/>
    <property type="match status" value="1"/>
</dbReference>
<keyword evidence="7 12" id="KW-0831">Ubiquinone biosynthesis</keyword>
<keyword evidence="5 12" id="KW-0997">Cell inner membrane</keyword>
<organism evidence="14 15">
    <name type="scientific">Neptunomonas qingdaonensis</name>
    <dbReference type="NCBI Taxonomy" id="1045558"/>
    <lineage>
        <taxon>Bacteria</taxon>
        <taxon>Pseudomonadati</taxon>
        <taxon>Pseudomonadota</taxon>
        <taxon>Gammaproteobacteria</taxon>
        <taxon>Oceanospirillales</taxon>
        <taxon>Oceanospirillaceae</taxon>
        <taxon>Neptunomonas</taxon>
    </lineage>
</organism>
<dbReference type="PROSITE" id="PS00943">
    <property type="entry name" value="UBIA"/>
    <property type="match status" value="1"/>
</dbReference>
<keyword evidence="10 12" id="KW-1133">Transmembrane helix</keyword>
<dbReference type="FunFam" id="1.20.120.1780:FF:000001">
    <property type="entry name" value="4-hydroxybenzoate octaprenyltransferase"/>
    <property type="match status" value="1"/>
</dbReference>
<evidence type="ECO:0000256" key="8">
    <source>
        <dbReference type="ARBA" id="ARBA00022692"/>
    </source>
</evidence>
<keyword evidence="15" id="KW-1185">Reference proteome</keyword>
<evidence type="ECO:0000256" key="13">
    <source>
        <dbReference type="NCBIfam" id="TIGR01474"/>
    </source>
</evidence>
<dbReference type="InterPro" id="IPR044878">
    <property type="entry name" value="UbiA_sf"/>
</dbReference>
<dbReference type="HAMAP" id="MF_01635">
    <property type="entry name" value="UbiA"/>
    <property type="match status" value="1"/>
</dbReference>
<evidence type="ECO:0000256" key="10">
    <source>
        <dbReference type="ARBA" id="ARBA00022989"/>
    </source>
</evidence>
<evidence type="ECO:0000313" key="15">
    <source>
        <dbReference type="Proteomes" id="UP000198623"/>
    </source>
</evidence>
<comment type="pathway">
    <text evidence="12">Cofactor biosynthesis; ubiquinone biosynthesis.</text>
</comment>
<feature type="transmembrane region" description="Helical" evidence="12">
    <location>
        <begin position="284"/>
        <end position="304"/>
    </location>
</feature>
<dbReference type="PANTHER" id="PTHR11048:SF28">
    <property type="entry name" value="4-HYDROXYBENZOATE POLYPRENYLTRANSFERASE, MITOCHONDRIAL"/>
    <property type="match status" value="1"/>
</dbReference>
<comment type="function">
    <text evidence="12">Catalyzes the prenylation of para-hydroxybenzoate (PHB) with an all-trans polyprenyl group. Mediates the second step in the final reaction sequence of ubiquinone-8 (UQ-8) biosynthesis, which is the condensation of the polyisoprenoid side chain with PHB, generating the first membrane-bound Q intermediate 3-octaprenyl-4-hydroxybenzoate.</text>
</comment>
<evidence type="ECO:0000256" key="11">
    <source>
        <dbReference type="ARBA" id="ARBA00023136"/>
    </source>
</evidence>
<feature type="transmembrane region" description="Helical" evidence="12">
    <location>
        <begin position="106"/>
        <end position="128"/>
    </location>
</feature>
<feature type="transmembrane region" description="Helical" evidence="12">
    <location>
        <begin position="254"/>
        <end position="272"/>
    </location>
</feature>
<dbReference type="InterPro" id="IPR039653">
    <property type="entry name" value="Prenyltransferase"/>
</dbReference>
<feature type="transmembrane region" description="Helical" evidence="12">
    <location>
        <begin position="134"/>
        <end position="150"/>
    </location>
</feature>
<feature type="transmembrane region" description="Helical" evidence="12">
    <location>
        <begin position="38"/>
        <end position="55"/>
    </location>
</feature>
<dbReference type="STRING" id="1045558.SAMN05216175_12312"/>
<protein>
    <recommendedName>
        <fullName evidence="12 13">4-hydroxybenzoate octaprenyltransferase</fullName>
        <ecNumber evidence="12 13">2.5.1.39</ecNumber>
    </recommendedName>
    <alternativeName>
        <fullName evidence="12">4-HB polyprenyltransferase</fullName>
    </alternativeName>
</protein>
<dbReference type="Proteomes" id="UP000198623">
    <property type="component" value="Unassembled WGS sequence"/>
</dbReference>
<dbReference type="AlphaFoldDB" id="A0A1I2WCJ6"/>
<evidence type="ECO:0000256" key="6">
    <source>
        <dbReference type="ARBA" id="ARBA00022679"/>
    </source>
</evidence>
<proteinExistence type="inferred from homology"/>
<dbReference type="GO" id="GO:0005886">
    <property type="term" value="C:plasma membrane"/>
    <property type="evidence" value="ECO:0007669"/>
    <property type="project" value="UniProtKB-SubCell"/>
</dbReference>
<evidence type="ECO:0000256" key="1">
    <source>
        <dbReference type="ARBA" id="ARBA00001946"/>
    </source>
</evidence>
<dbReference type="PANTHER" id="PTHR11048">
    <property type="entry name" value="PRENYLTRANSFERASES"/>
    <property type="match status" value="1"/>
</dbReference>
<dbReference type="InterPro" id="IPR006370">
    <property type="entry name" value="HB_polyprenyltransferase-like"/>
</dbReference>
<evidence type="ECO:0000256" key="3">
    <source>
        <dbReference type="ARBA" id="ARBA00005985"/>
    </source>
</evidence>
<dbReference type="Pfam" id="PF01040">
    <property type="entry name" value="UbiA"/>
    <property type="match status" value="1"/>
</dbReference>
<reference evidence="15" key="1">
    <citation type="submission" date="2016-10" db="EMBL/GenBank/DDBJ databases">
        <authorList>
            <person name="Varghese N."/>
            <person name="Submissions S."/>
        </authorList>
    </citation>
    <scope>NUCLEOTIDE SEQUENCE [LARGE SCALE GENOMIC DNA]</scope>
    <source>
        <strain evidence="15">CGMCC 1.10971</strain>
    </source>
</reference>
<dbReference type="EC" id="2.5.1.39" evidence="12 13"/>
<evidence type="ECO:0000256" key="2">
    <source>
        <dbReference type="ARBA" id="ARBA00004141"/>
    </source>
</evidence>